<dbReference type="HAMAP" id="MF_00173">
    <property type="entry name" value="Arg_repressor"/>
    <property type="match status" value="1"/>
</dbReference>
<dbReference type="InterPro" id="IPR020899">
    <property type="entry name" value="Arg_repress_C"/>
</dbReference>
<evidence type="ECO:0000256" key="2">
    <source>
        <dbReference type="ARBA" id="ARBA00008316"/>
    </source>
</evidence>
<dbReference type="InterPro" id="IPR036390">
    <property type="entry name" value="WH_DNA-bd_sf"/>
</dbReference>
<proteinExistence type="inferred from homology"/>
<dbReference type="GO" id="GO:0005737">
    <property type="term" value="C:cytoplasm"/>
    <property type="evidence" value="ECO:0007669"/>
    <property type="project" value="UniProtKB-SubCell"/>
</dbReference>
<evidence type="ECO:0000256" key="8">
    <source>
        <dbReference type="HAMAP-Rule" id="MF_00173"/>
    </source>
</evidence>
<evidence type="ECO:0000256" key="6">
    <source>
        <dbReference type="ARBA" id="ARBA00023125"/>
    </source>
</evidence>
<feature type="domain" description="Arginine repressor C-terminal" evidence="10">
    <location>
        <begin position="92"/>
        <end position="160"/>
    </location>
</feature>
<comment type="function">
    <text evidence="8">Regulates arginine biosynthesis genes.</text>
</comment>
<evidence type="ECO:0000259" key="10">
    <source>
        <dbReference type="Pfam" id="PF02863"/>
    </source>
</evidence>
<dbReference type="SUPFAM" id="SSF55252">
    <property type="entry name" value="C-terminal domain of arginine repressor"/>
    <property type="match status" value="1"/>
</dbReference>
<evidence type="ECO:0000259" key="9">
    <source>
        <dbReference type="Pfam" id="PF01316"/>
    </source>
</evidence>
<dbReference type="Pfam" id="PF01316">
    <property type="entry name" value="Arg_repressor"/>
    <property type="match status" value="1"/>
</dbReference>
<protein>
    <recommendedName>
        <fullName evidence="8">Arginine repressor</fullName>
    </recommendedName>
</protein>
<evidence type="ECO:0000256" key="1">
    <source>
        <dbReference type="ARBA" id="ARBA00004496"/>
    </source>
</evidence>
<evidence type="ECO:0000256" key="5">
    <source>
        <dbReference type="ARBA" id="ARBA00023015"/>
    </source>
</evidence>
<dbReference type="GO" id="GO:0006526">
    <property type="term" value="P:L-arginine biosynthetic process"/>
    <property type="evidence" value="ECO:0007669"/>
    <property type="project" value="UniProtKB-KW"/>
</dbReference>
<dbReference type="GO" id="GO:0051259">
    <property type="term" value="P:protein complex oligomerization"/>
    <property type="evidence" value="ECO:0007669"/>
    <property type="project" value="InterPro"/>
</dbReference>
<keyword evidence="4 8" id="KW-0678">Repressor</keyword>
<evidence type="ECO:0000313" key="12">
    <source>
        <dbReference type="Proteomes" id="UP000254118"/>
    </source>
</evidence>
<dbReference type="InterPro" id="IPR001669">
    <property type="entry name" value="Arg_repress"/>
</dbReference>
<evidence type="ECO:0000256" key="4">
    <source>
        <dbReference type="ARBA" id="ARBA00022491"/>
    </source>
</evidence>
<accession>A0AA46GZX1</accession>
<dbReference type="InterPro" id="IPR036388">
    <property type="entry name" value="WH-like_DNA-bd_sf"/>
</dbReference>
<dbReference type="Pfam" id="PF02863">
    <property type="entry name" value="Arg_repressor_C"/>
    <property type="match status" value="1"/>
</dbReference>
<dbReference type="Gene3D" id="1.10.10.10">
    <property type="entry name" value="Winged helix-like DNA-binding domain superfamily/Winged helix DNA-binding domain"/>
    <property type="match status" value="1"/>
</dbReference>
<name>A0AA46GZX1_9MICO</name>
<comment type="similarity">
    <text evidence="2 8">Belongs to the ArgR family.</text>
</comment>
<dbReference type="GO" id="GO:0003700">
    <property type="term" value="F:DNA-binding transcription factor activity"/>
    <property type="evidence" value="ECO:0007669"/>
    <property type="project" value="UniProtKB-UniRule"/>
</dbReference>
<comment type="subcellular location">
    <subcellularLocation>
        <location evidence="1 8">Cytoplasm</location>
    </subcellularLocation>
</comment>
<keyword evidence="8" id="KW-0028">Amino-acid biosynthesis</keyword>
<dbReference type="PANTHER" id="PTHR34471">
    <property type="entry name" value="ARGININE REPRESSOR"/>
    <property type="match status" value="1"/>
</dbReference>
<evidence type="ECO:0000256" key="7">
    <source>
        <dbReference type="ARBA" id="ARBA00023163"/>
    </source>
</evidence>
<gene>
    <name evidence="11" type="primary">argR_3</name>
    <name evidence="8" type="synonym">argR</name>
    <name evidence="11" type="ORF">NCTC7915_00572</name>
</gene>
<keyword evidence="6 8" id="KW-0238">DNA-binding</keyword>
<sequence length="173" mass="17460">MMGAVQSRSARLARIAEILESCDVGSQAELSDALNADGYSVTQATLSRDLLELGAVKVRRGAQLVYSIPGDDAGSGGVPREEVNARLRRLCAELMISADASGPMVVLRTPPGAANYLAAAIDKALVSGEGSAIGTVAGDDTVLIVAADASGGDALLKRLSSMASGEGRSVTGG</sequence>
<comment type="caution">
    <text evidence="11">The sequence shown here is derived from an EMBL/GenBank/DDBJ whole genome shotgun (WGS) entry which is preliminary data.</text>
</comment>
<dbReference type="Gene3D" id="3.30.1360.40">
    <property type="match status" value="1"/>
</dbReference>
<dbReference type="PRINTS" id="PR01467">
    <property type="entry name" value="ARGREPRESSOR"/>
</dbReference>
<dbReference type="SUPFAM" id="SSF46785">
    <property type="entry name" value="Winged helix' DNA-binding domain"/>
    <property type="match status" value="1"/>
</dbReference>
<dbReference type="Proteomes" id="UP000254118">
    <property type="component" value="Unassembled WGS sequence"/>
</dbReference>
<keyword evidence="5 8" id="KW-0805">Transcription regulation</keyword>
<evidence type="ECO:0000313" key="11">
    <source>
        <dbReference type="EMBL" id="STD06196.1"/>
    </source>
</evidence>
<comment type="pathway">
    <text evidence="8">Amino-acid biosynthesis; L-arginine biosynthesis [regulation].</text>
</comment>
<dbReference type="InterPro" id="IPR036251">
    <property type="entry name" value="Arg_repress_C_sf"/>
</dbReference>
<organism evidence="11 12">
    <name type="scientific">Dermatophilus congolensis</name>
    <dbReference type="NCBI Taxonomy" id="1863"/>
    <lineage>
        <taxon>Bacteria</taxon>
        <taxon>Bacillati</taxon>
        <taxon>Actinomycetota</taxon>
        <taxon>Actinomycetes</taxon>
        <taxon>Micrococcales</taxon>
        <taxon>Dermatophilaceae</taxon>
        <taxon>Dermatophilus</taxon>
    </lineage>
</organism>
<dbReference type="AlphaFoldDB" id="A0AA46GZX1"/>
<feature type="domain" description="Arginine repressor DNA-binding" evidence="9">
    <location>
        <begin position="7"/>
        <end position="72"/>
    </location>
</feature>
<reference evidence="11 12" key="1">
    <citation type="submission" date="2018-06" db="EMBL/GenBank/DDBJ databases">
        <authorList>
            <consortium name="Pathogen Informatics"/>
            <person name="Doyle S."/>
        </authorList>
    </citation>
    <scope>NUCLEOTIDE SEQUENCE [LARGE SCALE GENOMIC DNA]</scope>
    <source>
        <strain evidence="11 12">NCTC7915</strain>
    </source>
</reference>
<dbReference type="PANTHER" id="PTHR34471:SF1">
    <property type="entry name" value="ARGININE REPRESSOR"/>
    <property type="match status" value="1"/>
</dbReference>
<evidence type="ECO:0000256" key="3">
    <source>
        <dbReference type="ARBA" id="ARBA00022490"/>
    </source>
</evidence>
<dbReference type="GO" id="GO:0034618">
    <property type="term" value="F:arginine binding"/>
    <property type="evidence" value="ECO:0007669"/>
    <property type="project" value="InterPro"/>
</dbReference>
<dbReference type="EMBL" id="UFYA01000001">
    <property type="protein sequence ID" value="STD06196.1"/>
    <property type="molecule type" value="Genomic_DNA"/>
</dbReference>
<dbReference type="InterPro" id="IPR020900">
    <property type="entry name" value="Arg_repress_DNA-bd"/>
</dbReference>
<dbReference type="GO" id="GO:1900079">
    <property type="term" value="P:regulation of arginine biosynthetic process"/>
    <property type="evidence" value="ECO:0007669"/>
    <property type="project" value="UniProtKB-UniRule"/>
</dbReference>
<keyword evidence="3 8" id="KW-0963">Cytoplasm</keyword>
<keyword evidence="7 8" id="KW-0804">Transcription</keyword>
<keyword evidence="8" id="KW-0055">Arginine biosynthesis</keyword>
<dbReference type="GO" id="GO:0003677">
    <property type="term" value="F:DNA binding"/>
    <property type="evidence" value="ECO:0007669"/>
    <property type="project" value="UniProtKB-KW"/>
</dbReference>